<sequence length="355" mass="41434">MSRNISVRRGERSLGRGLPDPELQSPEARNGASDIPARRTITRSQMSHTQTRAQHPEGVTLDIQRDTQGTTVEQLPRRRMKWSIDMKCVVISWQQKSKHKWLCTDKKCMTCLKVNTQNWIRNRDKSNKIRGATRSEPEVIEEIAEPITNNENLSQDNEVEQEPGPLFQNAEVYNNVTTEEDTVITQIREEIQQTIALLEETNPTKWPYIPNFITLVHIWYEILRRIDLVQLRLQDPRMNFREAFHDLESLATELADIRDKLCEEAIEKAKSLCEKWDIDAIIRVRRRRKMPGELTRDVGLSAESVILPVMKSVLDRLQQEICTRLSDLNFKFGFLKDFKNLLNKDNVDNDIEKKM</sequence>
<evidence type="ECO:0000313" key="2">
    <source>
        <dbReference type="EMBL" id="CAH1110587.1"/>
    </source>
</evidence>
<name>A0A9P0GIK3_9CUCU</name>
<dbReference type="AlphaFoldDB" id="A0A9P0GIK3"/>
<accession>A0A9P0GIK3</accession>
<feature type="region of interest" description="Disordered" evidence="1">
    <location>
        <begin position="1"/>
        <end position="38"/>
    </location>
</feature>
<dbReference type="Proteomes" id="UP001153636">
    <property type="component" value="Chromosome 5"/>
</dbReference>
<evidence type="ECO:0000313" key="3">
    <source>
        <dbReference type="Proteomes" id="UP001153636"/>
    </source>
</evidence>
<dbReference type="OrthoDB" id="6281275at2759"/>
<evidence type="ECO:0000256" key="1">
    <source>
        <dbReference type="SAM" id="MobiDB-lite"/>
    </source>
</evidence>
<organism evidence="2 3">
    <name type="scientific">Psylliodes chrysocephalus</name>
    <dbReference type="NCBI Taxonomy" id="3402493"/>
    <lineage>
        <taxon>Eukaryota</taxon>
        <taxon>Metazoa</taxon>
        <taxon>Ecdysozoa</taxon>
        <taxon>Arthropoda</taxon>
        <taxon>Hexapoda</taxon>
        <taxon>Insecta</taxon>
        <taxon>Pterygota</taxon>
        <taxon>Neoptera</taxon>
        <taxon>Endopterygota</taxon>
        <taxon>Coleoptera</taxon>
        <taxon>Polyphaga</taxon>
        <taxon>Cucujiformia</taxon>
        <taxon>Chrysomeloidea</taxon>
        <taxon>Chrysomelidae</taxon>
        <taxon>Galerucinae</taxon>
        <taxon>Alticini</taxon>
        <taxon>Psylliodes</taxon>
    </lineage>
</organism>
<gene>
    <name evidence="2" type="ORF">PSYICH_LOCUS11223</name>
</gene>
<proteinExistence type="predicted"/>
<protein>
    <submittedName>
        <fullName evidence="2">Uncharacterized protein</fullName>
    </submittedName>
</protein>
<dbReference type="EMBL" id="OV651817">
    <property type="protein sequence ID" value="CAH1110587.1"/>
    <property type="molecule type" value="Genomic_DNA"/>
</dbReference>
<keyword evidence="3" id="KW-1185">Reference proteome</keyword>
<reference evidence="2" key="1">
    <citation type="submission" date="2022-01" db="EMBL/GenBank/DDBJ databases">
        <authorList>
            <person name="King R."/>
        </authorList>
    </citation>
    <scope>NUCLEOTIDE SEQUENCE</scope>
</reference>